<gene>
    <name evidence="2" type="ORF">PoB_007539000</name>
</gene>
<sequence>MAAHIVDDDDKDKGNDNGCIDDGDVDCNVNGKNIALYGFKYGDNGDGDIENEDDYINDVSRCGSSRSNRYCLCGDDGDDDNDDDDDDDDDD</sequence>
<evidence type="ECO:0000313" key="3">
    <source>
        <dbReference type="Proteomes" id="UP000735302"/>
    </source>
</evidence>
<proteinExistence type="predicted"/>
<dbReference type="EMBL" id="BLXT01008455">
    <property type="protein sequence ID" value="GFO48885.1"/>
    <property type="molecule type" value="Genomic_DNA"/>
</dbReference>
<evidence type="ECO:0008006" key="4">
    <source>
        <dbReference type="Google" id="ProtNLM"/>
    </source>
</evidence>
<comment type="caution">
    <text evidence="2">The sequence shown here is derived from an EMBL/GenBank/DDBJ whole genome shotgun (WGS) entry which is preliminary data.</text>
</comment>
<evidence type="ECO:0000313" key="2">
    <source>
        <dbReference type="EMBL" id="GFO48885.1"/>
    </source>
</evidence>
<dbReference type="Proteomes" id="UP000735302">
    <property type="component" value="Unassembled WGS sequence"/>
</dbReference>
<reference evidence="2 3" key="1">
    <citation type="journal article" date="2021" name="Elife">
        <title>Chloroplast acquisition without the gene transfer in kleptoplastic sea slugs, Plakobranchus ocellatus.</title>
        <authorList>
            <person name="Maeda T."/>
            <person name="Takahashi S."/>
            <person name="Yoshida T."/>
            <person name="Shimamura S."/>
            <person name="Takaki Y."/>
            <person name="Nagai Y."/>
            <person name="Toyoda A."/>
            <person name="Suzuki Y."/>
            <person name="Arimoto A."/>
            <person name="Ishii H."/>
            <person name="Satoh N."/>
            <person name="Nishiyama T."/>
            <person name="Hasebe M."/>
            <person name="Maruyama T."/>
            <person name="Minagawa J."/>
            <person name="Obokata J."/>
            <person name="Shigenobu S."/>
        </authorList>
    </citation>
    <scope>NUCLEOTIDE SEQUENCE [LARGE SCALE GENOMIC DNA]</scope>
</reference>
<accession>A0AAV4DXV6</accession>
<feature type="region of interest" description="Disordered" evidence="1">
    <location>
        <begin position="1"/>
        <end position="22"/>
    </location>
</feature>
<evidence type="ECO:0000256" key="1">
    <source>
        <dbReference type="SAM" id="MobiDB-lite"/>
    </source>
</evidence>
<keyword evidence="3" id="KW-1185">Reference proteome</keyword>
<dbReference type="AlphaFoldDB" id="A0AAV4DXV6"/>
<protein>
    <recommendedName>
        <fullName evidence="4">Prostatic spermine-binding protein-like</fullName>
    </recommendedName>
</protein>
<organism evidence="2 3">
    <name type="scientific">Plakobranchus ocellatus</name>
    <dbReference type="NCBI Taxonomy" id="259542"/>
    <lineage>
        <taxon>Eukaryota</taxon>
        <taxon>Metazoa</taxon>
        <taxon>Spiralia</taxon>
        <taxon>Lophotrochozoa</taxon>
        <taxon>Mollusca</taxon>
        <taxon>Gastropoda</taxon>
        <taxon>Heterobranchia</taxon>
        <taxon>Euthyneura</taxon>
        <taxon>Panpulmonata</taxon>
        <taxon>Sacoglossa</taxon>
        <taxon>Placobranchoidea</taxon>
        <taxon>Plakobranchidae</taxon>
        <taxon>Plakobranchus</taxon>
    </lineage>
</organism>
<name>A0AAV4DXV6_9GAST</name>